<dbReference type="InterPro" id="IPR003746">
    <property type="entry name" value="DUF167"/>
</dbReference>
<dbReference type="HAMAP" id="MF_00634">
    <property type="entry name" value="UPF0235"/>
    <property type="match status" value="1"/>
</dbReference>
<evidence type="ECO:0000256" key="1">
    <source>
        <dbReference type="ARBA" id="ARBA00010364"/>
    </source>
</evidence>
<dbReference type="RefSeq" id="WP_013899077.1">
    <property type="nucleotide sequence ID" value="NC_015676.1"/>
</dbReference>
<protein>
    <recommendedName>
        <fullName evidence="2">UPF0235 protein Mzhil_1806</fullName>
    </recommendedName>
</protein>
<evidence type="ECO:0000313" key="4">
    <source>
        <dbReference type="Proteomes" id="UP000006622"/>
    </source>
</evidence>
<dbReference type="GeneID" id="10823449"/>
<gene>
    <name evidence="3" type="ordered locus">Mzhil_1806</name>
</gene>
<evidence type="ECO:0000313" key="3">
    <source>
        <dbReference type="EMBL" id="AEH61641.1"/>
    </source>
</evidence>
<dbReference type="NCBIfam" id="TIGR00251">
    <property type="entry name" value="DUF167 family protein"/>
    <property type="match status" value="1"/>
</dbReference>
<dbReference type="SUPFAM" id="SSF69786">
    <property type="entry name" value="YggU-like"/>
    <property type="match status" value="1"/>
</dbReference>
<dbReference type="InterPro" id="IPR036591">
    <property type="entry name" value="YggU-like_sf"/>
</dbReference>
<sequence length="107" mass="11908">MSLDDAVKEMDDGVIIDVDVTPESKKLCVPCGYNQWRHSIHVKLTQKPRNGKANEQLIEHFSQLFGVGTKSIEILSGAKGSKKCLAVKGIDRHYAIKILTNSLRESE</sequence>
<comment type="similarity">
    <text evidence="1 2">Belongs to the UPF0235 family.</text>
</comment>
<dbReference type="AlphaFoldDB" id="F7XQP2"/>
<dbReference type="Proteomes" id="UP000006622">
    <property type="component" value="Chromosome"/>
</dbReference>
<dbReference type="EMBL" id="CP002101">
    <property type="protein sequence ID" value="AEH61641.1"/>
    <property type="molecule type" value="Genomic_DNA"/>
</dbReference>
<keyword evidence="4" id="KW-1185">Reference proteome</keyword>
<dbReference type="SMART" id="SM01152">
    <property type="entry name" value="DUF167"/>
    <property type="match status" value="1"/>
</dbReference>
<accession>F7XQP2</accession>
<name>F7XQP2_METZD</name>
<dbReference type="Gene3D" id="3.30.1200.10">
    <property type="entry name" value="YggU-like"/>
    <property type="match status" value="1"/>
</dbReference>
<organism evidence="3 4">
    <name type="scientific">Methanosalsum zhilinae (strain DSM 4017 / NBRC 107636 / OCM 62 / WeN5)</name>
    <name type="common">Methanohalophilus zhilinae</name>
    <dbReference type="NCBI Taxonomy" id="679901"/>
    <lineage>
        <taxon>Archaea</taxon>
        <taxon>Methanobacteriati</taxon>
        <taxon>Methanobacteriota</taxon>
        <taxon>Stenosarchaea group</taxon>
        <taxon>Methanomicrobia</taxon>
        <taxon>Methanosarcinales</taxon>
        <taxon>Methanosarcinaceae</taxon>
        <taxon>Methanosalsum</taxon>
    </lineage>
</organism>
<dbReference type="HOGENOM" id="CLU_130694_6_1_2"/>
<dbReference type="KEGG" id="mzh:Mzhil_1806"/>
<reference evidence="3 4" key="1">
    <citation type="submission" date="2010-07" db="EMBL/GenBank/DDBJ databases">
        <title>The complete genome of Methanosalsum zhilinae DSM 4017.</title>
        <authorList>
            <consortium name="US DOE Joint Genome Institute (JGI-PGF)"/>
            <person name="Lucas S."/>
            <person name="Copeland A."/>
            <person name="Lapidus A."/>
            <person name="Glavina del Rio T."/>
            <person name="Dalin E."/>
            <person name="Tice H."/>
            <person name="Bruce D."/>
            <person name="Goodwin L."/>
            <person name="Pitluck S."/>
            <person name="Kyrpides N."/>
            <person name="Mavromatis K."/>
            <person name="Ovchinnikova G."/>
            <person name="Daligault H."/>
            <person name="Detter J.C."/>
            <person name="Han C."/>
            <person name="Tapia R."/>
            <person name="Larimer F."/>
            <person name="Land M."/>
            <person name="Hauser L."/>
            <person name="Markowitz V."/>
            <person name="Cheng J.-F."/>
            <person name="Hugenholtz P."/>
            <person name="Woyke T."/>
            <person name="Wu D."/>
            <person name="Spring S."/>
            <person name="Schueler E."/>
            <person name="Brambilla E."/>
            <person name="Klenk H.-P."/>
            <person name="Eisen J.A."/>
        </authorList>
    </citation>
    <scope>NUCLEOTIDE SEQUENCE [LARGE SCALE GENOMIC DNA]</scope>
    <source>
        <strain evidence="4">DSM 4017 / NBRC 107636 / OCM 62 / WeN5</strain>
    </source>
</reference>
<proteinExistence type="inferred from homology"/>
<dbReference type="Pfam" id="PF02594">
    <property type="entry name" value="DUF167"/>
    <property type="match status" value="1"/>
</dbReference>
<dbReference type="STRING" id="679901.Mzhil_1806"/>
<evidence type="ECO:0000256" key="2">
    <source>
        <dbReference type="HAMAP-Rule" id="MF_00634"/>
    </source>
</evidence>